<keyword evidence="1" id="KW-1133">Transmembrane helix</keyword>
<dbReference type="AlphaFoldDB" id="H5TN85"/>
<name>H5TN85_GORO1</name>
<dbReference type="PANTHER" id="PTHR33371:SF17">
    <property type="entry name" value="MCE-FAMILY PROTEIN MCE1B"/>
    <property type="match status" value="1"/>
</dbReference>
<reference evidence="4" key="1">
    <citation type="submission" date="2012-02" db="EMBL/GenBank/DDBJ databases">
        <title>Whole genome shotgun sequence of Gordonia otitidis NBRC 100426.</title>
        <authorList>
            <person name="Yoshida I."/>
            <person name="Hosoyama A."/>
            <person name="Tsuchikane K."/>
            <person name="Katsumata H."/>
            <person name="Yamazaki S."/>
            <person name="Fujita N."/>
        </authorList>
    </citation>
    <scope>NUCLEOTIDE SEQUENCE [LARGE SCALE GENOMIC DNA]</scope>
    <source>
        <strain evidence="4">NBRC 100426</strain>
    </source>
</reference>
<evidence type="ECO:0000313" key="5">
    <source>
        <dbReference type="Proteomes" id="UP000005038"/>
    </source>
</evidence>
<dbReference type="Pfam" id="PF11887">
    <property type="entry name" value="Mce4_CUP1"/>
    <property type="match status" value="1"/>
</dbReference>
<feature type="domain" description="Mce/MlaD" evidence="2">
    <location>
        <begin position="40"/>
        <end position="113"/>
    </location>
</feature>
<evidence type="ECO:0000256" key="1">
    <source>
        <dbReference type="SAM" id="Phobius"/>
    </source>
</evidence>
<dbReference type="STRING" id="1108044.GOOTI_130_00360"/>
<dbReference type="OrthoDB" id="338143at2"/>
<keyword evidence="1" id="KW-0472">Membrane</keyword>
<dbReference type="InterPro" id="IPR024516">
    <property type="entry name" value="Mce_C"/>
</dbReference>
<dbReference type="Pfam" id="PF02470">
    <property type="entry name" value="MlaD"/>
    <property type="match status" value="1"/>
</dbReference>
<evidence type="ECO:0000313" key="4">
    <source>
        <dbReference type="EMBL" id="GAB34943.1"/>
    </source>
</evidence>
<dbReference type="NCBIfam" id="TIGR00996">
    <property type="entry name" value="Mtu_fam_mce"/>
    <property type="match status" value="1"/>
</dbReference>
<sequence length="344" mass="36310">MSYAAGRAPYLKVGCYTVVMLMILGGLIVVFGDFRSGTTESYSAVFADASGLKKGQKVRVAGVEVGKVSDVELQSDASVRVDFTVASTRPLDTATRAQVRYENLTGDRYLDIGKGADTQQVSTLAPGGVIPEASTSPALDIDSLVGGFKPLFRSVTGDELNKLTAALIGTLQGQGGEVRTLLDTVGSSTSMLAEQDSVIGELVDNLNTVLTVADKRRDELSQSVGDLQAIVSQFANQADPMDQIIDHLEGATLAGGGLLGNIRPDIRESVIHLDTTTANLVDGQEMLDSTLSKLPEAYRRLGRMGGSGAAFQMYACQAILRLTGTDGKDIDIPLLDQTTGRCAK</sequence>
<keyword evidence="1" id="KW-0812">Transmembrane</keyword>
<protein>
    <submittedName>
        <fullName evidence="4">Mce family protein</fullName>
    </submittedName>
</protein>
<dbReference type="InterPro" id="IPR003399">
    <property type="entry name" value="Mce/MlaD"/>
</dbReference>
<dbReference type="InterPro" id="IPR052336">
    <property type="entry name" value="MlaD_Phospholipid_Transporter"/>
</dbReference>
<feature type="domain" description="Mammalian cell entry C-terminal" evidence="3">
    <location>
        <begin position="123"/>
        <end position="318"/>
    </location>
</feature>
<gene>
    <name evidence="4" type="primary">mceB</name>
    <name evidence="4" type="ORF">GOOTI_130_00360</name>
</gene>
<dbReference type="InterPro" id="IPR005693">
    <property type="entry name" value="Mce"/>
</dbReference>
<feature type="transmembrane region" description="Helical" evidence="1">
    <location>
        <begin position="12"/>
        <end position="32"/>
    </location>
</feature>
<dbReference type="Proteomes" id="UP000005038">
    <property type="component" value="Unassembled WGS sequence"/>
</dbReference>
<comment type="caution">
    <text evidence="4">The sequence shown here is derived from an EMBL/GenBank/DDBJ whole genome shotgun (WGS) entry which is preliminary data.</text>
</comment>
<proteinExistence type="predicted"/>
<dbReference type="RefSeq" id="WP_007239171.1">
    <property type="nucleotide sequence ID" value="NZ_BAFB01000130.1"/>
</dbReference>
<dbReference type="GO" id="GO:0051701">
    <property type="term" value="P:biological process involved in interaction with host"/>
    <property type="evidence" value="ECO:0007669"/>
    <property type="project" value="TreeGrafter"/>
</dbReference>
<dbReference type="GO" id="GO:0005576">
    <property type="term" value="C:extracellular region"/>
    <property type="evidence" value="ECO:0007669"/>
    <property type="project" value="TreeGrafter"/>
</dbReference>
<dbReference type="PANTHER" id="PTHR33371">
    <property type="entry name" value="INTERMEMBRANE PHOSPHOLIPID TRANSPORT SYSTEM BINDING PROTEIN MLAD-RELATED"/>
    <property type="match status" value="1"/>
</dbReference>
<evidence type="ECO:0000259" key="3">
    <source>
        <dbReference type="Pfam" id="PF11887"/>
    </source>
</evidence>
<evidence type="ECO:0000259" key="2">
    <source>
        <dbReference type="Pfam" id="PF02470"/>
    </source>
</evidence>
<dbReference type="EMBL" id="BAFB01000130">
    <property type="protein sequence ID" value="GAB34943.1"/>
    <property type="molecule type" value="Genomic_DNA"/>
</dbReference>
<organism evidence="4 5">
    <name type="scientific">Gordonia otitidis (strain DSM 44809 / CCUG 52243 / JCM 12355 / NBRC 100426 / IFM 10032)</name>
    <dbReference type="NCBI Taxonomy" id="1108044"/>
    <lineage>
        <taxon>Bacteria</taxon>
        <taxon>Bacillati</taxon>
        <taxon>Actinomycetota</taxon>
        <taxon>Actinomycetes</taxon>
        <taxon>Mycobacteriales</taxon>
        <taxon>Gordoniaceae</taxon>
        <taxon>Gordonia</taxon>
    </lineage>
</organism>
<keyword evidence="5" id="KW-1185">Reference proteome</keyword>
<accession>H5TN85</accession>